<dbReference type="Pfam" id="PF00092">
    <property type="entry name" value="VWA"/>
    <property type="match status" value="1"/>
</dbReference>
<feature type="compositionally biased region" description="Pro residues" evidence="5">
    <location>
        <begin position="824"/>
        <end position="840"/>
    </location>
</feature>
<feature type="chain" id="PRO_5032469744" description="VWFA domain-containing protein" evidence="7">
    <location>
        <begin position="28"/>
        <end position="874"/>
    </location>
</feature>
<evidence type="ECO:0000259" key="8">
    <source>
        <dbReference type="PROSITE" id="PS50234"/>
    </source>
</evidence>
<evidence type="ECO:0000256" key="1">
    <source>
        <dbReference type="ARBA" id="ARBA00022512"/>
    </source>
</evidence>
<keyword evidence="2" id="KW-0964">Secreted</keyword>
<feature type="signal peptide" evidence="7">
    <location>
        <begin position="1"/>
        <end position="27"/>
    </location>
</feature>
<protein>
    <recommendedName>
        <fullName evidence="12">VWFA domain-containing protein</fullName>
    </recommendedName>
</protein>
<dbReference type="GO" id="GO:0005975">
    <property type="term" value="P:carbohydrate metabolic process"/>
    <property type="evidence" value="ECO:0007669"/>
    <property type="project" value="UniProtKB-ARBA"/>
</dbReference>
<dbReference type="InterPro" id="IPR019931">
    <property type="entry name" value="LPXTG_anchor"/>
</dbReference>
<accession>A0A841FMC6</accession>
<evidence type="ECO:0000256" key="7">
    <source>
        <dbReference type="SAM" id="SignalP"/>
    </source>
</evidence>
<keyword evidence="1" id="KW-0134">Cell wall</keyword>
<keyword evidence="6" id="KW-0472">Membrane</keyword>
<evidence type="ECO:0000313" key="11">
    <source>
        <dbReference type="Proteomes" id="UP000548476"/>
    </source>
</evidence>
<evidence type="ECO:0000256" key="3">
    <source>
        <dbReference type="ARBA" id="ARBA00022729"/>
    </source>
</evidence>
<dbReference type="PROSITE" id="PS50234">
    <property type="entry name" value="VWFA"/>
    <property type="match status" value="1"/>
</dbReference>
<evidence type="ECO:0000313" key="10">
    <source>
        <dbReference type="EMBL" id="MBB6036063.1"/>
    </source>
</evidence>
<dbReference type="InterPro" id="IPR013783">
    <property type="entry name" value="Ig-like_fold"/>
</dbReference>
<dbReference type="InterPro" id="IPR036465">
    <property type="entry name" value="vWFA_dom_sf"/>
</dbReference>
<evidence type="ECO:0008006" key="12">
    <source>
        <dbReference type="Google" id="ProtNLM"/>
    </source>
</evidence>
<dbReference type="CDD" id="cd00198">
    <property type="entry name" value="vWFA"/>
    <property type="match status" value="1"/>
</dbReference>
<keyword evidence="6" id="KW-0812">Transmembrane</keyword>
<dbReference type="SMART" id="SM00327">
    <property type="entry name" value="VWA"/>
    <property type="match status" value="1"/>
</dbReference>
<keyword evidence="4" id="KW-0572">Peptidoglycan-anchor</keyword>
<proteinExistence type="predicted"/>
<dbReference type="SUPFAM" id="SSF53300">
    <property type="entry name" value="vWA-like"/>
    <property type="match status" value="1"/>
</dbReference>
<evidence type="ECO:0000256" key="4">
    <source>
        <dbReference type="ARBA" id="ARBA00023088"/>
    </source>
</evidence>
<sequence length="874" mass="87995">MASKCWRFATAALVIVSTLALVRPADAAPGASNTTLTINKGGDRTASQIVAGLAGATFDFYAGTRAGPPPAPGSSGSAGSCVTDAAGQCSVDLPGRTAGTGAQTQGYWIVERSAPAGFSAPGTLDLGAPPMTSTQYNGIFTGHVNDAQAYSFPAASTDNDNLQARGSVMADIRDNPGLPDRCGLKIALLMDVSGSITPFLGTVKDAADGFVDALTGTPSSIALYSFSTTATQNLGATSVSDTSGADTVKDAIDGLSAGGGTNWDAGLFQIAASPTTYDAVVMLTDGNPTYYGPNAAGPGSQTRFREIENGIFSANAVKTLGTKVVAVGVGDGISGSADNLKAVSGPVAGSDYVQTGYDELAAVFREIALRACAGTVNVVKKIVPPSGGVADAVPAGGWTFSTDTANVTPASGQTSVDGGALSFSADLNGAASMPVTITEDQQSGFTLVRDGGKNATCTSGGDPVDSTDDGALGFTVDALRNAIVTCTVYNRAPIPLAQVKVDKKWIINGTAYADGAQPTDFQAAPTLTGQDAPVFGATYGGYHEGDDVNVGEQLADAMLPPGCSNEAGGDLGDHTLAAGLNTFEITNKATCETGLTLFKEIVGPDGMDAADPNAWTLNAYPPGSETPVVTGTTGVDGTVEPNVTYALGETTLAGYVQEVVPSATITPPSTGSWHCVLRHRDGTIGPEFDGLNGGVTVELGQHAECTAKNLKLPTLTLRKTVSNTHGGTAEPADWTLNAVPDADGAATISGVDGDPSVTDAVAVPRIAYTLSETGGPGGYEQVGEVACVNDITGDAVVTPGGVLKLVYGDDVTCTFANRDKGDEPTPPGPGPNPPAPPGPELPTTGTRTGLALGAGGLLVTLGAGLRILVRRRTA</sequence>
<evidence type="ECO:0000259" key="9">
    <source>
        <dbReference type="PROSITE" id="PS50847"/>
    </source>
</evidence>
<evidence type="ECO:0000256" key="6">
    <source>
        <dbReference type="SAM" id="Phobius"/>
    </source>
</evidence>
<dbReference type="InterPro" id="IPR002035">
    <property type="entry name" value="VWF_A"/>
</dbReference>
<keyword evidence="6" id="KW-1133">Transmembrane helix</keyword>
<evidence type="ECO:0000256" key="2">
    <source>
        <dbReference type="ARBA" id="ARBA00022525"/>
    </source>
</evidence>
<dbReference type="Pfam" id="PF19403">
    <property type="entry name" value="SpaA_2"/>
    <property type="match status" value="2"/>
</dbReference>
<feature type="transmembrane region" description="Helical" evidence="6">
    <location>
        <begin position="849"/>
        <end position="869"/>
    </location>
</feature>
<dbReference type="Proteomes" id="UP000548476">
    <property type="component" value="Unassembled WGS sequence"/>
</dbReference>
<feature type="domain" description="VWFA" evidence="8">
    <location>
        <begin position="185"/>
        <end position="367"/>
    </location>
</feature>
<feature type="region of interest" description="Disordered" evidence="5">
    <location>
        <begin position="815"/>
        <end position="849"/>
    </location>
</feature>
<keyword evidence="11" id="KW-1185">Reference proteome</keyword>
<dbReference type="Gene3D" id="3.40.50.410">
    <property type="entry name" value="von Willebrand factor, type A domain"/>
    <property type="match status" value="1"/>
</dbReference>
<organism evidence="10 11">
    <name type="scientific">Phytomonospora endophytica</name>
    <dbReference type="NCBI Taxonomy" id="714109"/>
    <lineage>
        <taxon>Bacteria</taxon>
        <taxon>Bacillati</taxon>
        <taxon>Actinomycetota</taxon>
        <taxon>Actinomycetes</taxon>
        <taxon>Micromonosporales</taxon>
        <taxon>Micromonosporaceae</taxon>
        <taxon>Phytomonospora</taxon>
    </lineage>
</organism>
<name>A0A841FMC6_9ACTN</name>
<dbReference type="AlphaFoldDB" id="A0A841FMC6"/>
<dbReference type="Gene3D" id="2.60.40.10">
    <property type="entry name" value="Immunoglobulins"/>
    <property type="match status" value="1"/>
</dbReference>
<dbReference type="EMBL" id="JACHGT010000008">
    <property type="protein sequence ID" value="MBB6036063.1"/>
    <property type="molecule type" value="Genomic_DNA"/>
</dbReference>
<dbReference type="InterPro" id="IPR045826">
    <property type="entry name" value="SpaA_PFL_dom_2"/>
</dbReference>
<gene>
    <name evidence="10" type="ORF">HNR73_003931</name>
</gene>
<dbReference type="PROSITE" id="PS50847">
    <property type="entry name" value="GRAM_POS_ANCHORING"/>
    <property type="match status" value="1"/>
</dbReference>
<keyword evidence="3 7" id="KW-0732">Signal</keyword>
<comment type="caution">
    <text evidence="10">The sequence shown here is derived from an EMBL/GenBank/DDBJ whole genome shotgun (WGS) entry which is preliminary data.</text>
</comment>
<feature type="domain" description="Gram-positive cocci surface proteins LPxTG" evidence="9">
    <location>
        <begin position="841"/>
        <end position="874"/>
    </location>
</feature>
<reference evidence="10 11" key="1">
    <citation type="submission" date="2020-08" db="EMBL/GenBank/DDBJ databases">
        <title>Genomic Encyclopedia of Type Strains, Phase IV (KMG-IV): sequencing the most valuable type-strain genomes for metagenomic binning, comparative biology and taxonomic classification.</title>
        <authorList>
            <person name="Goeker M."/>
        </authorList>
    </citation>
    <scope>NUCLEOTIDE SEQUENCE [LARGE SCALE GENOMIC DNA]</scope>
    <source>
        <strain evidence="10 11">YIM 65646</strain>
    </source>
</reference>
<evidence type="ECO:0000256" key="5">
    <source>
        <dbReference type="SAM" id="MobiDB-lite"/>
    </source>
</evidence>
<dbReference type="RefSeq" id="WP_184788907.1">
    <property type="nucleotide sequence ID" value="NZ_BONT01000046.1"/>
</dbReference>